<dbReference type="InterPro" id="IPR002292">
    <property type="entry name" value="Orn/put_carbamltrans"/>
</dbReference>
<dbReference type="PANTHER" id="PTHR45753">
    <property type="entry name" value="ORNITHINE CARBAMOYLTRANSFERASE, MITOCHONDRIAL"/>
    <property type="match status" value="1"/>
</dbReference>
<protein>
    <recommendedName>
        <fullName evidence="2">Ornithine carbamoyltransferase</fullName>
        <ecNumber evidence="2">2.1.3.3</ecNumber>
    </recommendedName>
</protein>
<dbReference type="GO" id="GO:0004585">
    <property type="term" value="F:ornithine carbamoyltransferase activity"/>
    <property type="evidence" value="ECO:0007669"/>
    <property type="project" value="UniProtKB-UniRule"/>
</dbReference>
<dbReference type="GO" id="GO:0019240">
    <property type="term" value="P:citrulline biosynthetic process"/>
    <property type="evidence" value="ECO:0007669"/>
    <property type="project" value="TreeGrafter"/>
</dbReference>
<reference evidence="7" key="1">
    <citation type="submission" date="2020-07" db="EMBL/GenBank/DDBJ databases">
        <title>Huge and variable diversity of episymbiotic CPR bacteria and DPANN archaea in groundwater ecosystems.</title>
        <authorList>
            <person name="He C.Y."/>
            <person name="Keren R."/>
            <person name="Whittaker M."/>
            <person name="Farag I.F."/>
            <person name="Doudna J."/>
            <person name="Cate J.H.D."/>
            <person name="Banfield J.F."/>
        </authorList>
    </citation>
    <scope>NUCLEOTIDE SEQUENCE</scope>
    <source>
        <strain evidence="7">NC_groundwater_1813_Pr3_B-0.1um_71_17</strain>
    </source>
</reference>
<dbReference type="InterPro" id="IPR006130">
    <property type="entry name" value="Asp/Orn_carbamoylTrfase"/>
</dbReference>
<dbReference type="PRINTS" id="PR00100">
    <property type="entry name" value="AOTCASE"/>
</dbReference>
<evidence type="ECO:0000256" key="2">
    <source>
        <dbReference type="NCBIfam" id="TIGR00658"/>
    </source>
</evidence>
<feature type="domain" description="Aspartate/ornithine carbamoyltransferase carbamoyl-P binding" evidence="6">
    <location>
        <begin position="6"/>
        <end position="145"/>
    </location>
</feature>
<dbReference type="Proteomes" id="UP000696931">
    <property type="component" value="Unassembled WGS sequence"/>
</dbReference>
<dbReference type="PRINTS" id="PR00102">
    <property type="entry name" value="OTCASE"/>
</dbReference>
<dbReference type="EMBL" id="JACRIW010000099">
    <property type="protein sequence ID" value="MBI5170580.1"/>
    <property type="molecule type" value="Genomic_DNA"/>
</dbReference>
<sequence length="334" mass="36737">MDTNPRSLVGLLGLEKEWVLELFAQADRLRAARGTPKAPKPLAGKTAALVFHKPSLRTRVSFTVGMHELGGDAVDLTAVEVSEHGRESVPDVAHVLSGMCDLIVARTFSHTLVQGLAKHASIPVVNALTDHSHPCQILADLYTLWRQGRDLDDMTVTWVGDGNNVLHSWLEAATIFGFALRVAVPDGFEPDAGLFLEAERRTEGRVRRVRDPQEAVRDTDVVYTDTWTSMGQEAEAQWRRIAFAGFTVDERLMSLAKSDASFMHCLPAHRGEEVTDEVIDGPQSVVLEEAENRLHLQKSLMVTLSAATPPRVNEPPAAKRRRMKVSPQMAGVTA</sequence>
<evidence type="ECO:0000313" key="8">
    <source>
        <dbReference type="Proteomes" id="UP000696931"/>
    </source>
</evidence>
<feature type="domain" description="Aspartate/ornithine carbamoyltransferase Asp/Orn-binding" evidence="5">
    <location>
        <begin position="153"/>
        <end position="303"/>
    </location>
</feature>
<evidence type="ECO:0000259" key="5">
    <source>
        <dbReference type="Pfam" id="PF00185"/>
    </source>
</evidence>
<evidence type="ECO:0000259" key="6">
    <source>
        <dbReference type="Pfam" id="PF02729"/>
    </source>
</evidence>
<dbReference type="EC" id="2.1.3.3" evidence="2"/>
<gene>
    <name evidence="7" type="primary">argF</name>
    <name evidence="7" type="ORF">HZA61_13915</name>
</gene>
<accession>A0A933SF51</accession>
<dbReference type="FunFam" id="3.40.50.1370:FF:000008">
    <property type="entry name" value="Ornithine carbamoyltransferase"/>
    <property type="match status" value="1"/>
</dbReference>
<comment type="similarity">
    <text evidence="3">Belongs to the aspartate/ornithine carbamoyltransferase superfamily.</text>
</comment>
<organism evidence="7 8">
    <name type="scientific">Eiseniibacteriota bacterium</name>
    <dbReference type="NCBI Taxonomy" id="2212470"/>
    <lineage>
        <taxon>Bacteria</taxon>
        <taxon>Candidatus Eiseniibacteriota</taxon>
    </lineage>
</organism>
<dbReference type="AlphaFoldDB" id="A0A933SF51"/>
<comment type="caution">
    <text evidence="7">The sequence shown here is derived from an EMBL/GenBank/DDBJ whole genome shotgun (WGS) entry which is preliminary data.</text>
</comment>
<dbReference type="NCBIfam" id="TIGR00658">
    <property type="entry name" value="orni_carb_tr"/>
    <property type="match status" value="1"/>
</dbReference>
<evidence type="ECO:0000256" key="1">
    <source>
        <dbReference type="ARBA" id="ARBA00022679"/>
    </source>
</evidence>
<dbReference type="InterPro" id="IPR006132">
    <property type="entry name" value="Asp/Orn_carbamoyltranf_P-bd"/>
</dbReference>
<dbReference type="GO" id="GO:0016597">
    <property type="term" value="F:amino acid binding"/>
    <property type="evidence" value="ECO:0007669"/>
    <property type="project" value="InterPro"/>
</dbReference>
<evidence type="ECO:0000256" key="4">
    <source>
        <dbReference type="SAM" id="MobiDB-lite"/>
    </source>
</evidence>
<dbReference type="Pfam" id="PF00185">
    <property type="entry name" value="OTCace"/>
    <property type="match status" value="1"/>
</dbReference>
<dbReference type="GO" id="GO:0042450">
    <property type="term" value="P:L-arginine biosynthetic process via ornithine"/>
    <property type="evidence" value="ECO:0007669"/>
    <property type="project" value="UniProtKB-UniRule"/>
</dbReference>
<keyword evidence="1 3" id="KW-0808">Transferase</keyword>
<dbReference type="NCBIfam" id="NF001986">
    <property type="entry name" value="PRK00779.1"/>
    <property type="match status" value="1"/>
</dbReference>
<dbReference type="SUPFAM" id="SSF53671">
    <property type="entry name" value="Aspartate/ornithine carbamoyltransferase"/>
    <property type="match status" value="1"/>
</dbReference>
<dbReference type="PANTHER" id="PTHR45753:SF3">
    <property type="entry name" value="ORNITHINE TRANSCARBAMYLASE, MITOCHONDRIAL"/>
    <property type="match status" value="1"/>
</dbReference>
<dbReference type="InterPro" id="IPR006131">
    <property type="entry name" value="Asp_carbamoyltransf_Asp/Orn-bd"/>
</dbReference>
<dbReference type="Pfam" id="PF02729">
    <property type="entry name" value="OTCace_N"/>
    <property type="match status" value="1"/>
</dbReference>
<dbReference type="InterPro" id="IPR036901">
    <property type="entry name" value="Asp/Orn_carbamoylTrfase_sf"/>
</dbReference>
<feature type="region of interest" description="Disordered" evidence="4">
    <location>
        <begin position="307"/>
        <end position="334"/>
    </location>
</feature>
<evidence type="ECO:0000313" key="7">
    <source>
        <dbReference type="EMBL" id="MBI5170580.1"/>
    </source>
</evidence>
<name>A0A933SF51_UNCEI</name>
<proteinExistence type="inferred from homology"/>
<dbReference type="Gene3D" id="3.40.50.1370">
    <property type="entry name" value="Aspartate/ornithine carbamoyltransferase"/>
    <property type="match status" value="2"/>
</dbReference>
<evidence type="ECO:0000256" key="3">
    <source>
        <dbReference type="RuleBase" id="RU003634"/>
    </source>
</evidence>